<feature type="transmembrane region" description="Helical" evidence="12">
    <location>
        <begin position="306"/>
        <end position="326"/>
    </location>
</feature>
<evidence type="ECO:0000256" key="9">
    <source>
        <dbReference type="ARBA" id="ARBA00023136"/>
    </source>
</evidence>
<keyword evidence="14" id="KW-1185">Reference proteome</keyword>
<evidence type="ECO:0000256" key="5">
    <source>
        <dbReference type="ARBA" id="ARBA00022692"/>
    </source>
</evidence>
<feature type="transmembrane region" description="Helical" evidence="12">
    <location>
        <begin position="275"/>
        <end position="294"/>
    </location>
</feature>
<evidence type="ECO:0000313" key="13">
    <source>
        <dbReference type="EMBL" id="MPV90150.1"/>
    </source>
</evidence>
<evidence type="ECO:0000313" key="14">
    <source>
        <dbReference type="Proteomes" id="UP000429644"/>
    </source>
</evidence>
<dbReference type="PANTHER" id="PTHR46494">
    <property type="entry name" value="CORA FAMILY METAL ION TRANSPORTER (EUROFUNG)"/>
    <property type="match status" value="1"/>
</dbReference>
<dbReference type="RefSeq" id="WP_152232933.1">
    <property type="nucleotide sequence ID" value="NZ_BAAAOT010000010.1"/>
</dbReference>
<dbReference type="InterPro" id="IPR045863">
    <property type="entry name" value="CorA_TM1_TM2"/>
</dbReference>
<dbReference type="Pfam" id="PF01544">
    <property type="entry name" value="CorA"/>
    <property type="match status" value="1"/>
</dbReference>
<evidence type="ECO:0000256" key="7">
    <source>
        <dbReference type="ARBA" id="ARBA00022989"/>
    </source>
</evidence>
<dbReference type="GO" id="GO:0015095">
    <property type="term" value="F:magnesium ion transmembrane transporter activity"/>
    <property type="evidence" value="ECO:0007669"/>
    <property type="project" value="TreeGrafter"/>
</dbReference>
<keyword evidence="5 12" id="KW-0812">Transmembrane</keyword>
<dbReference type="SUPFAM" id="SSF143865">
    <property type="entry name" value="CorA soluble domain-like"/>
    <property type="match status" value="1"/>
</dbReference>
<dbReference type="FunFam" id="1.20.58.340:FF:000004">
    <property type="entry name" value="Magnesium transport protein CorA"/>
    <property type="match status" value="1"/>
</dbReference>
<comment type="function">
    <text evidence="11">Mediates influx of magnesium ions. Alternates between open and closed states. Activated by low cytoplasmic Mg(2+) levels. Inactive when cytoplasmic Mg(2+) levels are high.</text>
</comment>
<keyword evidence="6" id="KW-0460">Magnesium</keyword>
<keyword evidence="8" id="KW-0406">Ion transport</keyword>
<keyword evidence="9 12" id="KW-0472">Membrane</keyword>
<comment type="subcellular location">
    <subcellularLocation>
        <location evidence="1">Cell membrane</location>
        <topology evidence="1">Multi-pass membrane protein</topology>
    </subcellularLocation>
</comment>
<evidence type="ECO:0000256" key="8">
    <source>
        <dbReference type="ARBA" id="ARBA00023065"/>
    </source>
</evidence>
<organism evidence="13 14">
    <name type="scientific">Georgenia ruanii</name>
    <dbReference type="NCBI Taxonomy" id="348442"/>
    <lineage>
        <taxon>Bacteria</taxon>
        <taxon>Bacillati</taxon>
        <taxon>Actinomycetota</taxon>
        <taxon>Actinomycetes</taxon>
        <taxon>Micrococcales</taxon>
        <taxon>Bogoriellaceae</taxon>
        <taxon>Georgenia</taxon>
    </lineage>
</organism>
<gene>
    <name evidence="13" type="ORF">GB882_15870</name>
</gene>
<evidence type="ECO:0000256" key="6">
    <source>
        <dbReference type="ARBA" id="ARBA00022842"/>
    </source>
</evidence>
<accession>A0A7J9V1Z1</accession>
<dbReference type="GO" id="GO:0005886">
    <property type="term" value="C:plasma membrane"/>
    <property type="evidence" value="ECO:0007669"/>
    <property type="project" value="UniProtKB-SubCell"/>
</dbReference>
<keyword evidence="4" id="KW-1003">Cell membrane</keyword>
<dbReference type="Proteomes" id="UP000429644">
    <property type="component" value="Unassembled WGS sequence"/>
</dbReference>
<proteinExistence type="inferred from homology"/>
<evidence type="ECO:0000256" key="4">
    <source>
        <dbReference type="ARBA" id="ARBA00022475"/>
    </source>
</evidence>
<evidence type="ECO:0000256" key="1">
    <source>
        <dbReference type="ARBA" id="ARBA00004651"/>
    </source>
</evidence>
<dbReference type="GO" id="GO:0000287">
    <property type="term" value="F:magnesium ion binding"/>
    <property type="evidence" value="ECO:0007669"/>
    <property type="project" value="TreeGrafter"/>
</dbReference>
<dbReference type="InterPro" id="IPR002523">
    <property type="entry name" value="MgTranspt_CorA/ZnTranspt_ZntB"/>
</dbReference>
<evidence type="ECO:0000256" key="11">
    <source>
        <dbReference type="ARBA" id="ARBA00045497"/>
    </source>
</evidence>
<evidence type="ECO:0000256" key="2">
    <source>
        <dbReference type="ARBA" id="ARBA00009765"/>
    </source>
</evidence>
<comment type="caution">
    <text evidence="13">The sequence shown here is derived from an EMBL/GenBank/DDBJ whole genome shotgun (WGS) entry which is preliminary data.</text>
</comment>
<protein>
    <submittedName>
        <fullName evidence="13">Magnesium and cobalt transport protein CorA</fullName>
    </submittedName>
</protein>
<dbReference type="InterPro" id="IPR045861">
    <property type="entry name" value="CorA_cytoplasmic_dom"/>
</dbReference>
<dbReference type="GO" id="GO:0015087">
    <property type="term" value="F:cobalt ion transmembrane transporter activity"/>
    <property type="evidence" value="ECO:0007669"/>
    <property type="project" value="TreeGrafter"/>
</dbReference>
<dbReference type="EMBL" id="WHPD01003420">
    <property type="protein sequence ID" value="MPV90150.1"/>
    <property type="molecule type" value="Genomic_DNA"/>
</dbReference>
<keyword evidence="3" id="KW-0813">Transport</keyword>
<sequence length="332" mass="35159">MALLWSSAAGRHLTPVTLASDEDREAVRRALGTTTSTSTSTSTLTWVHVTPDAPDELTALLEVCGLPAGLAAHLLHQRDHHGGAGVVADGVLVPLGLLRFEAGTAEVEVDRLACLCVPGLAITVGRDGDVVRDVGEALPGDATQGSLGVLTAAATVAGRRAVDAEIGLADAVAKVEQAVFGAGSTDPAQVIYRLKRELAEARRALTPMVTRLGALDDEDLPPALGTVSRRTLHRLAAALRRTADQVDGQDRLLGDLLTVQLTLVQVRQNADMRRMAAWAALIAVPTMVAGVYGMNFRHMPELSWPYGYPAVLAVLVVAVLVLRRLFKRSGWM</sequence>
<dbReference type="AlphaFoldDB" id="A0A7J9V1Z1"/>
<dbReference type="GO" id="GO:0050897">
    <property type="term" value="F:cobalt ion binding"/>
    <property type="evidence" value="ECO:0007669"/>
    <property type="project" value="TreeGrafter"/>
</dbReference>
<dbReference type="OrthoDB" id="9803416at2"/>
<dbReference type="SUPFAM" id="SSF144083">
    <property type="entry name" value="Magnesium transport protein CorA, transmembrane region"/>
    <property type="match status" value="1"/>
</dbReference>
<reference evidence="13 14" key="1">
    <citation type="submission" date="2019-10" db="EMBL/GenBank/DDBJ databases">
        <title>Georgenia wutianyii sp. nov. and Georgenia yuyongxinii sp. nov. isolated from plateau pika (Ochotona curzoniae) in the Qinghai-Tibet plateau of China.</title>
        <authorList>
            <person name="Tian Z."/>
        </authorList>
    </citation>
    <scope>NUCLEOTIDE SEQUENCE [LARGE SCALE GENOMIC DNA]</scope>
    <source>
        <strain evidence="13 14">JCM 15130</strain>
    </source>
</reference>
<keyword evidence="7 12" id="KW-1133">Transmembrane helix</keyword>
<evidence type="ECO:0000256" key="12">
    <source>
        <dbReference type="SAM" id="Phobius"/>
    </source>
</evidence>
<dbReference type="PANTHER" id="PTHR46494:SF1">
    <property type="entry name" value="CORA FAMILY METAL ION TRANSPORTER (EUROFUNG)"/>
    <property type="match status" value="1"/>
</dbReference>
<evidence type="ECO:0000256" key="10">
    <source>
        <dbReference type="ARBA" id="ARBA00034269"/>
    </source>
</evidence>
<evidence type="ECO:0000256" key="3">
    <source>
        <dbReference type="ARBA" id="ARBA00022448"/>
    </source>
</evidence>
<dbReference type="Gene3D" id="1.20.58.340">
    <property type="entry name" value="Magnesium transport protein CorA, transmembrane region"/>
    <property type="match status" value="2"/>
</dbReference>
<comment type="catalytic activity">
    <reaction evidence="10">
        <text>Mg(2+)(in) = Mg(2+)(out)</text>
        <dbReference type="Rhea" id="RHEA:29827"/>
        <dbReference type="ChEBI" id="CHEBI:18420"/>
    </reaction>
</comment>
<comment type="similarity">
    <text evidence="2">Belongs to the CorA metal ion transporter (MIT) (TC 1.A.35) family.</text>
</comment>
<name>A0A7J9V1Z1_9MICO</name>